<evidence type="ECO:0000313" key="1">
    <source>
        <dbReference type="EMBL" id="CAA9263217.1"/>
    </source>
</evidence>
<feature type="non-terminal residue" evidence="1">
    <location>
        <position position="72"/>
    </location>
</feature>
<protein>
    <submittedName>
        <fullName evidence="1">Uncharacterized protein</fullName>
    </submittedName>
</protein>
<organism evidence="1">
    <name type="scientific">uncultured Chloroflexia bacterium</name>
    <dbReference type="NCBI Taxonomy" id="1672391"/>
    <lineage>
        <taxon>Bacteria</taxon>
        <taxon>Bacillati</taxon>
        <taxon>Chloroflexota</taxon>
        <taxon>Chloroflexia</taxon>
        <taxon>environmental samples</taxon>
    </lineage>
</organism>
<reference evidence="1" key="1">
    <citation type="submission" date="2020-02" db="EMBL/GenBank/DDBJ databases">
        <authorList>
            <person name="Meier V. D."/>
        </authorList>
    </citation>
    <scope>NUCLEOTIDE SEQUENCE</scope>
    <source>
        <strain evidence="1">AVDCRST_MAG26</strain>
    </source>
</reference>
<dbReference type="EMBL" id="CADCTK010000562">
    <property type="protein sequence ID" value="CAA9263217.1"/>
    <property type="molecule type" value="Genomic_DNA"/>
</dbReference>
<name>A0A6J4IZ11_9CHLR</name>
<sequence length="72" mass="8283">CRSDPPSLSAIRRSCPRTGVIRLLHSHSRRASLRRRACPKIRRRRSSPPWAIPCHRHSRLGIHRIQAGTSRS</sequence>
<gene>
    <name evidence="1" type="ORF">AVDCRST_MAG26-2435</name>
</gene>
<accession>A0A6J4IZ11</accession>
<dbReference type="AlphaFoldDB" id="A0A6J4IZ11"/>
<proteinExistence type="predicted"/>
<feature type="non-terminal residue" evidence="1">
    <location>
        <position position="1"/>
    </location>
</feature>